<keyword evidence="1 5" id="KW-0963">Cytoplasm</keyword>
<dbReference type="Pfam" id="PF02601">
    <property type="entry name" value="Exonuc_VII_L"/>
    <property type="match status" value="1"/>
</dbReference>
<keyword evidence="2 5" id="KW-0540">Nuclease</keyword>
<dbReference type="EMBL" id="JAGSHT010000010">
    <property type="protein sequence ID" value="MBZ2196586.1"/>
    <property type="molecule type" value="Genomic_DNA"/>
</dbReference>
<evidence type="ECO:0000256" key="6">
    <source>
        <dbReference type="RuleBase" id="RU004355"/>
    </source>
</evidence>
<evidence type="ECO:0000313" key="10">
    <source>
        <dbReference type="Proteomes" id="UP000826651"/>
    </source>
</evidence>
<sequence length="426" mass="45815">MSSPPNGPGGFPAKALDTTAEQPWPVRLLAAKIADYVDKMAPVWVEGQLVQVNSHNASASAYLTLRDTDVDMSLSVTMLKRLLAARGEAISEGAHVVVHAKPSFWTKRGTLSLRASDIRALGLGELLARIEHLKRVLAAEGLFDAERKRPLPFLPGRIGLICGANAKAKHDVLVNARARWPQVHFEIREVAVQGPHCVPEVSRAIADLDSEPDVEVIVIARGGGSVEDLLPFSNEALVRAAAKCTTPLVSAIGHETDAPLLDLVADYRASTPTDAAKRIVPDVGQELARIAQARERMTNALTRRLRTEGERLTLLRNRPVLADPASIVTPRLRALEQARTAGRAAIERRLGSAEADLTNLRTALRTLSPQATLERGYAVLRTDDGVVVRSPDEVTVGQDLSALVAAGRLGVTVRTADTRTGEEVIG</sequence>
<comment type="subcellular location">
    <subcellularLocation>
        <location evidence="5 6">Cytoplasm</location>
    </subcellularLocation>
</comment>
<comment type="similarity">
    <text evidence="5 6">Belongs to the XseA family.</text>
</comment>
<dbReference type="CDD" id="cd04489">
    <property type="entry name" value="ExoVII_LU_OBF"/>
    <property type="match status" value="1"/>
</dbReference>
<comment type="caution">
    <text evidence="9">The sequence shown here is derived from an EMBL/GenBank/DDBJ whole genome shotgun (WGS) entry which is preliminary data.</text>
</comment>
<dbReference type="PANTHER" id="PTHR30008">
    <property type="entry name" value="EXODEOXYRIBONUCLEASE 7 LARGE SUBUNIT"/>
    <property type="match status" value="1"/>
</dbReference>
<dbReference type="InterPro" id="IPR025824">
    <property type="entry name" value="OB-fold_nuc-bd_dom"/>
</dbReference>
<evidence type="ECO:0000256" key="5">
    <source>
        <dbReference type="HAMAP-Rule" id="MF_00378"/>
    </source>
</evidence>
<evidence type="ECO:0000259" key="7">
    <source>
        <dbReference type="Pfam" id="PF02601"/>
    </source>
</evidence>
<protein>
    <recommendedName>
        <fullName evidence="5">Exodeoxyribonuclease 7 large subunit</fullName>
        <ecNumber evidence="5">3.1.11.6</ecNumber>
    </recommendedName>
    <alternativeName>
        <fullName evidence="5">Exodeoxyribonuclease VII large subunit</fullName>
        <shortName evidence="5">Exonuclease VII large subunit</shortName>
    </alternativeName>
</protein>
<keyword evidence="4 5" id="KW-0269">Exonuclease</keyword>
<feature type="domain" description="OB-fold nucleic acid binding" evidence="8">
    <location>
        <begin position="25"/>
        <end position="119"/>
    </location>
</feature>
<name>A0ABS7SBE1_9MICO</name>
<evidence type="ECO:0000259" key="8">
    <source>
        <dbReference type="Pfam" id="PF13742"/>
    </source>
</evidence>
<evidence type="ECO:0000256" key="3">
    <source>
        <dbReference type="ARBA" id="ARBA00022801"/>
    </source>
</evidence>
<keyword evidence="10" id="KW-1185">Reference proteome</keyword>
<keyword evidence="3 5" id="KW-0378">Hydrolase</keyword>
<evidence type="ECO:0000256" key="2">
    <source>
        <dbReference type="ARBA" id="ARBA00022722"/>
    </source>
</evidence>
<feature type="domain" description="Exonuclease VII large subunit C-terminal" evidence="7">
    <location>
        <begin position="142"/>
        <end position="338"/>
    </location>
</feature>
<dbReference type="HAMAP" id="MF_00378">
    <property type="entry name" value="Exonuc_7_L"/>
    <property type="match status" value="1"/>
</dbReference>
<organism evidence="9 10">
    <name type="scientific">Occultella gossypii</name>
    <dbReference type="NCBI Taxonomy" id="2800820"/>
    <lineage>
        <taxon>Bacteria</taxon>
        <taxon>Bacillati</taxon>
        <taxon>Actinomycetota</taxon>
        <taxon>Actinomycetes</taxon>
        <taxon>Micrococcales</taxon>
        <taxon>Ruaniaceae</taxon>
        <taxon>Occultella</taxon>
    </lineage>
</organism>
<proteinExistence type="inferred from homology"/>
<evidence type="ECO:0000313" key="9">
    <source>
        <dbReference type="EMBL" id="MBZ2196586.1"/>
    </source>
</evidence>
<dbReference type="EC" id="3.1.11.6" evidence="5"/>
<comment type="catalytic activity">
    <reaction evidence="5 6">
        <text>Exonucleolytic cleavage in either 5'- to 3'- or 3'- to 5'-direction to yield nucleoside 5'-phosphates.</text>
        <dbReference type="EC" id="3.1.11.6"/>
    </reaction>
</comment>
<accession>A0ABS7SBE1</accession>
<evidence type="ECO:0000256" key="4">
    <source>
        <dbReference type="ARBA" id="ARBA00022839"/>
    </source>
</evidence>
<dbReference type="NCBIfam" id="TIGR00237">
    <property type="entry name" value="xseA"/>
    <property type="match status" value="1"/>
</dbReference>
<dbReference type="PANTHER" id="PTHR30008:SF0">
    <property type="entry name" value="EXODEOXYRIBONUCLEASE 7 LARGE SUBUNIT"/>
    <property type="match status" value="1"/>
</dbReference>
<dbReference type="Pfam" id="PF13742">
    <property type="entry name" value="tRNA_anti_2"/>
    <property type="match status" value="1"/>
</dbReference>
<gene>
    <name evidence="5" type="primary">xseA</name>
    <name evidence="9" type="ORF">KCQ71_10505</name>
</gene>
<comment type="subunit">
    <text evidence="5">Heterooligomer composed of large and small subunits.</text>
</comment>
<dbReference type="InterPro" id="IPR003753">
    <property type="entry name" value="Exonuc_VII_L"/>
</dbReference>
<dbReference type="RefSeq" id="WP_223405580.1">
    <property type="nucleotide sequence ID" value="NZ_JAGSHT010000010.1"/>
</dbReference>
<comment type="function">
    <text evidence="5">Bidirectionally degrades single-stranded DNA into large acid-insoluble oligonucleotides, which are then degraded further into small acid-soluble oligonucleotides.</text>
</comment>
<dbReference type="Proteomes" id="UP000826651">
    <property type="component" value="Unassembled WGS sequence"/>
</dbReference>
<dbReference type="InterPro" id="IPR020579">
    <property type="entry name" value="Exonuc_VII_lsu_C"/>
</dbReference>
<reference evidence="9 10" key="1">
    <citation type="submission" date="2021-04" db="EMBL/GenBank/DDBJ databases">
        <title>Ruania sp. nov., isolated from sandy soil of mangrove forest.</title>
        <authorList>
            <person name="Ge X."/>
            <person name="Huang R."/>
            <person name="Liu W."/>
        </authorList>
    </citation>
    <scope>NUCLEOTIDE SEQUENCE [LARGE SCALE GENOMIC DNA]</scope>
    <source>
        <strain evidence="9 10">N2-46</strain>
    </source>
</reference>
<evidence type="ECO:0000256" key="1">
    <source>
        <dbReference type="ARBA" id="ARBA00022490"/>
    </source>
</evidence>
<dbReference type="GO" id="GO:0008855">
    <property type="term" value="F:exodeoxyribonuclease VII activity"/>
    <property type="evidence" value="ECO:0007669"/>
    <property type="project" value="UniProtKB-EC"/>
</dbReference>